<dbReference type="EMBL" id="MU157825">
    <property type="protein sequence ID" value="KAF9534807.1"/>
    <property type="molecule type" value="Genomic_DNA"/>
</dbReference>
<evidence type="ECO:0000313" key="3">
    <source>
        <dbReference type="Proteomes" id="UP000807306"/>
    </source>
</evidence>
<dbReference type="AlphaFoldDB" id="A0A9P6ETX7"/>
<feature type="region of interest" description="Disordered" evidence="1">
    <location>
        <begin position="409"/>
        <end position="452"/>
    </location>
</feature>
<feature type="compositionally biased region" description="Low complexity" evidence="1">
    <location>
        <begin position="317"/>
        <end position="330"/>
    </location>
</feature>
<keyword evidence="3" id="KW-1185">Reference proteome</keyword>
<feature type="compositionally biased region" description="Low complexity" evidence="1">
    <location>
        <begin position="250"/>
        <end position="261"/>
    </location>
</feature>
<evidence type="ECO:0000313" key="2">
    <source>
        <dbReference type="EMBL" id="KAF9534807.1"/>
    </source>
</evidence>
<reference evidence="2" key="1">
    <citation type="submission" date="2020-11" db="EMBL/GenBank/DDBJ databases">
        <authorList>
            <consortium name="DOE Joint Genome Institute"/>
            <person name="Ahrendt S."/>
            <person name="Riley R."/>
            <person name="Andreopoulos W."/>
            <person name="Labutti K."/>
            <person name="Pangilinan J."/>
            <person name="Ruiz-Duenas F.J."/>
            <person name="Barrasa J.M."/>
            <person name="Sanchez-Garcia M."/>
            <person name="Camarero S."/>
            <person name="Miyauchi S."/>
            <person name="Serrano A."/>
            <person name="Linde D."/>
            <person name="Babiker R."/>
            <person name="Drula E."/>
            <person name="Ayuso-Fernandez I."/>
            <person name="Pacheco R."/>
            <person name="Padilla G."/>
            <person name="Ferreira P."/>
            <person name="Barriuso J."/>
            <person name="Kellner H."/>
            <person name="Castanera R."/>
            <person name="Alfaro M."/>
            <person name="Ramirez L."/>
            <person name="Pisabarro A.G."/>
            <person name="Kuo A."/>
            <person name="Tritt A."/>
            <person name="Lipzen A."/>
            <person name="He G."/>
            <person name="Yan M."/>
            <person name="Ng V."/>
            <person name="Cullen D."/>
            <person name="Martin F."/>
            <person name="Rosso M.-N."/>
            <person name="Henrissat B."/>
            <person name="Hibbett D."/>
            <person name="Martinez A.T."/>
            <person name="Grigoriev I.V."/>
        </authorList>
    </citation>
    <scope>NUCLEOTIDE SEQUENCE</scope>
    <source>
        <strain evidence="2">CBS 506.95</strain>
    </source>
</reference>
<feature type="compositionally biased region" description="Low complexity" evidence="1">
    <location>
        <begin position="271"/>
        <end position="282"/>
    </location>
</feature>
<feature type="compositionally biased region" description="Basic and acidic residues" evidence="1">
    <location>
        <begin position="239"/>
        <end position="249"/>
    </location>
</feature>
<feature type="compositionally biased region" description="Low complexity" evidence="1">
    <location>
        <begin position="139"/>
        <end position="160"/>
    </location>
</feature>
<accession>A0A9P6ETX7</accession>
<dbReference type="OrthoDB" id="3217643at2759"/>
<feature type="compositionally biased region" description="Low complexity" evidence="1">
    <location>
        <begin position="350"/>
        <end position="363"/>
    </location>
</feature>
<feature type="compositionally biased region" description="Low complexity" evidence="1">
    <location>
        <begin position="202"/>
        <end position="222"/>
    </location>
</feature>
<protein>
    <submittedName>
        <fullName evidence="2">Uncharacterized protein</fullName>
    </submittedName>
</protein>
<dbReference type="Proteomes" id="UP000807306">
    <property type="component" value="Unassembled WGS sequence"/>
</dbReference>
<gene>
    <name evidence="2" type="ORF">CPB83DRAFT_842977</name>
</gene>
<evidence type="ECO:0000256" key="1">
    <source>
        <dbReference type="SAM" id="MobiDB-lite"/>
    </source>
</evidence>
<organism evidence="2 3">
    <name type="scientific">Crepidotus variabilis</name>
    <dbReference type="NCBI Taxonomy" id="179855"/>
    <lineage>
        <taxon>Eukaryota</taxon>
        <taxon>Fungi</taxon>
        <taxon>Dikarya</taxon>
        <taxon>Basidiomycota</taxon>
        <taxon>Agaricomycotina</taxon>
        <taxon>Agaricomycetes</taxon>
        <taxon>Agaricomycetidae</taxon>
        <taxon>Agaricales</taxon>
        <taxon>Agaricineae</taxon>
        <taxon>Crepidotaceae</taxon>
        <taxon>Crepidotus</taxon>
    </lineage>
</organism>
<comment type="caution">
    <text evidence="2">The sequence shown here is derived from an EMBL/GenBank/DDBJ whole genome shotgun (WGS) entry which is preliminary data.</text>
</comment>
<proteinExistence type="predicted"/>
<sequence length="467" mass="49739">MCYSAGSISQAVNPCPMCKVYSHTKCPHIRETCRNRTAHPRMDVLYLKNAEVESFNGCGYCKWANQEPPPKQTGYNNPGWPGCCRAPYQNEINQIPIADWHAVSIVHKVPIPSAIEDILNSFSLPPLPFKTVTNKQPMSPTGSLRSSTKSSTSSSRKTSGAAAFNGSGNNVASSGTPSKSNGASSKPSNSTIGRGRQGTIVAGSNAASRSSSSHALPTSTSAPNSPAMAENGHARRKSSAADKEHKRNGDGSNSNHSSPSRRSLEVENSLTTPRRVSSVRRPVPTPATTSVSVSKVIASDTREIKAHDGLNGTIGRRGSSASTSNRPSSRTGDSNFLLPRSSKADDDCRSSSSGSSDGMLSDSTMRSEGFTDYLSDESEEELQRQAEAKAAVVAQNQMEELEFKMARQQLAHVGLKPPKSWTETNSPPVSPSKKQHSPMPSPRNPNIPTHSFAVAATAMMQTGQARG</sequence>
<feature type="region of interest" description="Disordered" evidence="1">
    <location>
        <begin position="132"/>
        <end position="366"/>
    </location>
</feature>
<name>A0A9P6ETX7_9AGAR</name>
<feature type="compositionally biased region" description="Polar residues" evidence="1">
    <location>
        <begin position="166"/>
        <end position="192"/>
    </location>
</feature>